<evidence type="ECO:0000313" key="2">
    <source>
        <dbReference type="Proteomes" id="UP000270296"/>
    </source>
</evidence>
<accession>A0A183IIQ7</accession>
<keyword evidence="2" id="KW-1185">Reference proteome</keyword>
<reference evidence="1 2" key="2">
    <citation type="submission" date="2018-11" db="EMBL/GenBank/DDBJ databases">
        <authorList>
            <consortium name="Pathogen Informatics"/>
        </authorList>
    </citation>
    <scope>NUCLEOTIDE SEQUENCE [LARGE SCALE GENOMIC DNA]</scope>
</reference>
<gene>
    <name evidence="1" type="ORF">SBAD_LOCUS3502</name>
</gene>
<protein>
    <submittedName>
        <fullName evidence="3">Aldehyde dehydrogenase</fullName>
    </submittedName>
</protein>
<proteinExistence type="predicted"/>
<evidence type="ECO:0000313" key="3">
    <source>
        <dbReference type="WBParaSite" id="SBAD_0000366101-mRNA-1"/>
    </source>
</evidence>
<dbReference type="Proteomes" id="UP000270296">
    <property type="component" value="Unassembled WGS sequence"/>
</dbReference>
<reference evidence="3" key="1">
    <citation type="submission" date="2016-06" db="UniProtKB">
        <authorList>
            <consortium name="WormBaseParasite"/>
        </authorList>
    </citation>
    <scope>IDENTIFICATION</scope>
</reference>
<sequence>MSTGEALIRPESRVALIRAAVRRLVGWSVRKRSTVGQIERNGQESASEATKLVIEAMGGELEAEKSRQAGE</sequence>
<name>A0A183IIQ7_9BILA</name>
<dbReference type="WBParaSite" id="SBAD_0000366101-mRNA-1">
    <property type="protein sequence ID" value="SBAD_0000366101-mRNA-1"/>
    <property type="gene ID" value="SBAD_0000366101"/>
</dbReference>
<evidence type="ECO:0000313" key="1">
    <source>
        <dbReference type="EMBL" id="VDP01371.1"/>
    </source>
</evidence>
<dbReference type="AlphaFoldDB" id="A0A183IIQ7"/>
<organism evidence="3">
    <name type="scientific">Soboliphyme baturini</name>
    <dbReference type="NCBI Taxonomy" id="241478"/>
    <lineage>
        <taxon>Eukaryota</taxon>
        <taxon>Metazoa</taxon>
        <taxon>Ecdysozoa</taxon>
        <taxon>Nematoda</taxon>
        <taxon>Enoplea</taxon>
        <taxon>Dorylaimia</taxon>
        <taxon>Dioctophymatida</taxon>
        <taxon>Dioctophymatoidea</taxon>
        <taxon>Soboliphymatidae</taxon>
        <taxon>Soboliphyme</taxon>
    </lineage>
</organism>
<dbReference type="EMBL" id="UZAM01007783">
    <property type="protein sequence ID" value="VDP01371.1"/>
    <property type="molecule type" value="Genomic_DNA"/>
</dbReference>